<organism evidence="1 2">
    <name type="scientific">Chitinophaga ginsengisegetis</name>
    <dbReference type="NCBI Taxonomy" id="393003"/>
    <lineage>
        <taxon>Bacteria</taxon>
        <taxon>Pseudomonadati</taxon>
        <taxon>Bacteroidota</taxon>
        <taxon>Chitinophagia</taxon>
        <taxon>Chitinophagales</taxon>
        <taxon>Chitinophagaceae</taxon>
        <taxon>Chitinophaga</taxon>
    </lineage>
</organism>
<proteinExistence type="predicted"/>
<gene>
    <name evidence="1" type="ORF">SAMN05660461_5306</name>
</gene>
<sequence>MNNSVADYHYKRHKEMMVTELKQLEEYSVVNQFLITNGWFFVCPLFFIGADLTYLADLARAGGDQKQNINKLMTRKFYQLESIASFVDGYCQRCSYIEPFLLSIEHSIILAFQRDYEGAIKTIIPIFEGILRKYLINEHGRENKDIGFADLRKCFDKLRRELIDAAEKSFRTERNQNNEPINFSINQIKQLVKYETKYLDKWFSFITGFVDDSLYLNTQTKDVTDELNRHAILHEFGLGTEYNLENYLKVYLSVQFLTWIFLKKAGESLLNNIDSFRFLEKVTAYQEIIKSSERLFYAKHILYTPYKGYNRDLLHNNFPVKEPELLPPLTNMKYRILKRADKLLWKKKLK</sequence>
<reference evidence="2" key="1">
    <citation type="submission" date="2017-02" db="EMBL/GenBank/DDBJ databases">
        <authorList>
            <person name="Varghese N."/>
            <person name="Submissions S."/>
        </authorList>
    </citation>
    <scope>NUCLEOTIDE SEQUENCE [LARGE SCALE GENOMIC DNA]</scope>
    <source>
        <strain evidence="2">DSM 18108</strain>
    </source>
</reference>
<dbReference type="AlphaFoldDB" id="A0A1T5PAK2"/>
<protein>
    <submittedName>
        <fullName evidence="1">Uncharacterized protein</fullName>
    </submittedName>
</protein>
<evidence type="ECO:0000313" key="2">
    <source>
        <dbReference type="Proteomes" id="UP000190166"/>
    </source>
</evidence>
<dbReference type="RefSeq" id="WP_079472583.1">
    <property type="nucleotide sequence ID" value="NZ_FUZZ01000005.1"/>
</dbReference>
<accession>A0A1T5PAK2</accession>
<evidence type="ECO:0000313" key="1">
    <source>
        <dbReference type="EMBL" id="SKD09418.1"/>
    </source>
</evidence>
<dbReference type="Proteomes" id="UP000190166">
    <property type="component" value="Unassembled WGS sequence"/>
</dbReference>
<name>A0A1T5PAK2_9BACT</name>
<keyword evidence="2" id="KW-1185">Reference proteome</keyword>
<dbReference type="EMBL" id="FUZZ01000005">
    <property type="protein sequence ID" value="SKD09418.1"/>
    <property type="molecule type" value="Genomic_DNA"/>
</dbReference>